<name>A0A090VVV5_PSEVU</name>
<comment type="caution">
    <text evidence="1">The sequence shown here is derived from an EMBL/GenBank/DDBJ whole genome shotgun (WGS) entry which is preliminary data.</text>
</comment>
<sequence length="54" mass="5964">MALYQSDHAFVRPRGKLRIEVQRIDGKARTGFQKQAGFTLCDIATADEQAVAIA</sequence>
<organism evidence="1 2">
    <name type="scientific">Pseudescherichia vulneris NBRC 102420</name>
    <dbReference type="NCBI Taxonomy" id="1115515"/>
    <lineage>
        <taxon>Bacteria</taxon>
        <taxon>Pseudomonadati</taxon>
        <taxon>Pseudomonadota</taxon>
        <taxon>Gammaproteobacteria</taxon>
        <taxon>Enterobacterales</taxon>
        <taxon>Enterobacteriaceae</taxon>
        <taxon>Pseudescherichia</taxon>
    </lineage>
</organism>
<dbReference type="AlphaFoldDB" id="A0A090VVV5"/>
<evidence type="ECO:0000313" key="2">
    <source>
        <dbReference type="Proteomes" id="UP000029462"/>
    </source>
</evidence>
<reference evidence="1 2" key="1">
    <citation type="submission" date="2014-09" db="EMBL/GenBank/DDBJ databases">
        <title>Whole genome shotgun sequence of Escherichia vulneris NBRC 102420.</title>
        <authorList>
            <person name="Yoshida Y."/>
            <person name="Hosoyama A."/>
            <person name="Tsuchikane K."/>
            <person name="Ohji S."/>
            <person name="Ichikawa N."/>
            <person name="Kimura A."/>
            <person name="Yamazoe A."/>
            <person name="Ezaki T."/>
            <person name="Fujita N."/>
        </authorList>
    </citation>
    <scope>NUCLEOTIDE SEQUENCE [LARGE SCALE GENOMIC DNA]</scope>
    <source>
        <strain evidence="1 2">NBRC 102420</strain>
    </source>
</reference>
<evidence type="ECO:0000313" key="1">
    <source>
        <dbReference type="EMBL" id="GAL59322.1"/>
    </source>
</evidence>
<gene>
    <name evidence="1" type="ORF">EV102420_16_00410</name>
</gene>
<keyword evidence="2" id="KW-1185">Reference proteome</keyword>
<dbReference type="EMBL" id="BBMZ01000016">
    <property type="protein sequence ID" value="GAL59322.1"/>
    <property type="molecule type" value="Genomic_DNA"/>
</dbReference>
<protein>
    <submittedName>
        <fullName evidence="1">Uncharacterized protein</fullName>
    </submittedName>
</protein>
<dbReference type="Proteomes" id="UP000029462">
    <property type="component" value="Unassembled WGS sequence"/>
</dbReference>
<accession>A0A090VVV5</accession>
<proteinExistence type="predicted"/>